<organism evidence="8 9">
    <name type="scientific">Planococcus faecalis</name>
    <dbReference type="NCBI Taxonomy" id="1598147"/>
    <lineage>
        <taxon>Bacteria</taxon>
        <taxon>Bacillati</taxon>
        <taxon>Bacillota</taxon>
        <taxon>Bacilli</taxon>
        <taxon>Bacillales</taxon>
        <taxon>Caryophanaceae</taxon>
        <taxon>Planococcus</taxon>
    </lineage>
</organism>
<keyword evidence="2" id="KW-0805">Transcription regulation</keyword>
<keyword evidence="5" id="KW-0804">Transcription</keyword>
<protein>
    <recommendedName>
        <fullName evidence="10">RNA polymerase sigma factor</fullName>
    </recommendedName>
</protein>
<dbReference type="PANTHER" id="PTHR43133">
    <property type="entry name" value="RNA POLYMERASE ECF-TYPE SIGMA FACTO"/>
    <property type="match status" value="1"/>
</dbReference>
<dbReference type="InterPro" id="IPR013324">
    <property type="entry name" value="RNA_pol_sigma_r3/r4-like"/>
</dbReference>
<dbReference type="InterPro" id="IPR013249">
    <property type="entry name" value="RNA_pol_sigma70_r4_t2"/>
</dbReference>
<dbReference type="Proteomes" id="UP000189661">
    <property type="component" value="Chromosome"/>
</dbReference>
<dbReference type="InterPro" id="IPR036388">
    <property type="entry name" value="WH-like_DNA-bd_sf"/>
</dbReference>
<dbReference type="InterPro" id="IPR039425">
    <property type="entry name" value="RNA_pol_sigma-70-like"/>
</dbReference>
<dbReference type="InterPro" id="IPR013325">
    <property type="entry name" value="RNA_pol_sigma_r2"/>
</dbReference>
<proteinExistence type="inferred from homology"/>
<dbReference type="SUPFAM" id="SSF88946">
    <property type="entry name" value="Sigma2 domain of RNA polymerase sigma factors"/>
    <property type="match status" value="1"/>
</dbReference>
<dbReference type="SUPFAM" id="SSF88659">
    <property type="entry name" value="Sigma3 and sigma4 domains of RNA polymerase sigma factors"/>
    <property type="match status" value="1"/>
</dbReference>
<evidence type="ECO:0000256" key="4">
    <source>
        <dbReference type="ARBA" id="ARBA00023125"/>
    </source>
</evidence>
<dbReference type="EMBL" id="CP019401">
    <property type="protein sequence ID" value="AQU78319.1"/>
    <property type="molecule type" value="Genomic_DNA"/>
</dbReference>
<dbReference type="Pfam" id="PF08281">
    <property type="entry name" value="Sigma70_r4_2"/>
    <property type="match status" value="1"/>
</dbReference>
<evidence type="ECO:0000259" key="6">
    <source>
        <dbReference type="Pfam" id="PF04542"/>
    </source>
</evidence>
<evidence type="ECO:0000256" key="1">
    <source>
        <dbReference type="ARBA" id="ARBA00010641"/>
    </source>
</evidence>
<reference evidence="8 9" key="1">
    <citation type="submission" date="2017-01" db="EMBL/GenBank/DDBJ databases">
        <title>Planococcus faecalis genome complete sequence.</title>
        <authorList>
            <person name="Lee P.C."/>
        </authorList>
    </citation>
    <scope>NUCLEOTIDE SEQUENCE [LARGE SCALE GENOMIC DNA]</scope>
    <source>
        <strain evidence="8 9">AJ003</strain>
    </source>
</reference>
<evidence type="ECO:0000259" key="7">
    <source>
        <dbReference type="Pfam" id="PF08281"/>
    </source>
</evidence>
<dbReference type="InterPro" id="IPR014284">
    <property type="entry name" value="RNA_pol_sigma-70_dom"/>
</dbReference>
<feature type="domain" description="RNA polymerase sigma factor 70 region 4 type 2" evidence="7">
    <location>
        <begin position="107"/>
        <end position="157"/>
    </location>
</feature>
<evidence type="ECO:0000256" key="2">
    <source>
        <dbReference type="ARBA" id="ARBA00023015"/>
    </source>
</evidence>
<dbReference type="RefSeq" id="WP_071154644.1">
    <property type="nucleotide sequence ID" value="NZ_CP019401.1"/>
</dbReference>
<accession>A0ABM6IR87</accession>
<comment type="similarity">
    <text evidence="1">Belongs to the sigma-70 factor family. ECF subfamily.</text>
</comment>
<sequence length="171" mass="20466">MQTQTIEDLYREKSRLIFRYLLKIGCSKQDAEDIVQNSFSKAVEHMIHMEMANPSAWLFKVSINDYYDLCRKKKRYPNVQIDETFFENMHSTEEAGEQRLIRHENKREIEAVLEQLPSAQSNLLLLKYELTLSYEEISDLLDVKVDTIRTTLYRSRKNFKQKWSEYIEKKG</sequence>
<gene>
    <name evidence="8" type="ORF">AJGP001_02955</name>
</gene>
<keyword evidence="4" id="KW-0238">DNA-binding</keyword>
<evidence type="ECO:0000313" key="9">
    <source>
        <dbReference type="Proteomes" id="UP000189661"/>
    </source>
</evidence>
<dbReference type="Gene3D" id="1.10.10.10">
    <property type="entry name" value="Winged helix-like DNA-binding domain superfamily/Winged helix DNA-binding domain"/>
    <property type="match status" value="1"/>
</dbReference>
<keyword evidence="3" id="KW-0731">Sigma factor</keyword>
<evidence type="ECO:0000313" key="8">
    <source>
        <dbReference type="EMBL" id="AQU78319.1"/>
    </source>
</evidence>
<evidence type="ECO:0000256" key="5">
    <source>
        <dbReference type="ARBA" id="ARBA00023163"/>
    </source>
</evidence>
<evidence type="ECO:0008006" key="10">
    <source>
        <dbReference type="Google" id="ProtNLM"/>
    </source>
</evidence>
<dbReference type="Gene3D" id="1.10.1740.10">
    <property type="match status" value="1"/>
</dbReference>
<name>A0ABM6IR87_9BACL</name>
<dbReference type="PANTHER" id="PTHR43133:SF8">
    <property type="entry name" value="RNA POLYMERASE SIGMA FACTOR HI_1459-RELATED"/>
    <property type="match status" value="1"/>
</dbReference>
<dbReference type="NCBIfam" id="TIGR02937">
    <property type="entry name" value="sigma70-ECF"/>
    <property type="match status" value="1"/>
</dbReference>
<dbReference type="InterPro" id="IPR007627">
    <property type="entry name" value="RNA_pol_sigma70_r2"/>
</dbReference>
<evidence type="ECO:0000256" key="3">
    <source>
        <dbReference type="ARBA" id="ARBA00023082"/>
    </source>
</evidence>
<keyword evidence="9" id="KW-1185">Reference proteome</keyword>
<dbReference type="Pfam" id="PF04542">
    <property type="entry name" value="Sigma70_r2"/>
    <property type="match status" value="1"/>
</dbReference>
<feature type="domain" description="RNA polymerase sigma-70 region 2" evidence="6">
    <location>
        <begin position="9"/>
        <end position="75"/>
    </location>
</feature>